<dbReference type="RefSeq" id="WP_015852495.1">
    <property type="nucleotide sequence ID" value="NC_012881.1"/>
</dbReference>
<keyword evidence="3" id="KW-1185">Reference proteome</keyword>
<organism evidence="2 3">
    <name type="scientific">Maridesulfovibrio salexigens (strain ATCC 14822 / DSM 2638 / NCIMB 8403 / VKM B-1763)</name>
    <name type="common">Desulfovibrio salexigens</name>
    <dbReference type="NCBI Taxonomy" id="526222"/>
    <lineage>
        <taxon>Bacteria</taxon>
        <taxon>Pseudomonadati</taxon>
        <taxon>Thermodesulfobacteriota</taxon>
        <taxon>Desulfovibrionia</taxon>
        <taxon>Desulfovibrionales</taxon>
        <taxon>Desulfovibrionaceae</taxon>
        <taxon>Maridesulfovibrio</taxon>
    </lineage>
</organism>
<dbReference type="AlphaFoldDB" id="C6BYS2"/>
<dbReference type="eggNOG" id="ENOG5030ST1">
    <property type="taxonomic scope" value="Bacteria"/>
</dbReference>
<protein>
    <recommendedName>
        <fullName evidence="4">Lipoprotein</fullName>
    </recommendedName>
</protein>
<dbReference type="OrthoDB" id="5458754at2"/>
<feature type="signal peptide" evidence="1">
    <location>
        <begin position="1"/>
        <end position="22"/>
    </location>
</feature>
<evidence type="ECO:0000313" key="3">
    <source>
        <dbReference type="Proteomes" id="UP000002601"/>
    </source>
</evidence>
<accession>C6BYS2</accession>
<dbReference type="KEGG" id="dsa:Desal_2625"/>
<sequence>MKKTIITLIITLVLLAPSAGFCGTPDISAQFDKLSGVEASFRTLGMKIDKITGADTKPDRVYALQDMSDMCKTSKMQVHSLTSLFSVVNLVKREKNFQNREAELLKKKCGYAYNDFSRRKAFIRDILAKAKDQKLKDLAHIFDAQLEIVLEQLTAINNKFK</sequence>
<feature type="chain" id="PRO_5002962820" description="Lipoprotein" evidence="1">
    <location>
        <begin position="23"/>
        <end position="161"/>
    </location>
</feature>
<evidence type="ECO:0008006" key="4">
    <source>
        <dbReference type="Google" id="ProtNLM"/>
    </source>
</evidence>
<reference evidence="2 3" key="1">
    <citation type="submission" date="2009-06" db="EMBL/GenBank/DDBJ databases">
        <title>Complete sequence of Desulfovibrio salexigens DSM 2638.</title>
        <authorList>
            <consortium name="US DOE Joint Genome Institute"/>
            <person name="Lucas S."/>
            <person name="Copeland A."/>
            <person name="Lapidus A."/>
            <person name="Glavina del Rio T."/>
            <person name="Tice H."/>
            <person name="Bruce D."/>
            <person name="Goodwin L."/>
            <person name="Pitluck S."/>
            <person name="Munk A.C."/>
            <person name="Brettin T."/>
            <person name="Detter J.C."/>
            <person name="Han C."/>
            <person name="Tapia R."/>
            <person name="Larimer F."/>
            <person name="Land M."/>
            <person name="Hauser L."/>
            <person name="Kyrpides N."/>
            <person name="Anderson I."/>
            <person name="Wall J.D."/>
            <person name="Arkin A.P."/>
            <person name="Dehal P."/>
            <person name="Chivian D."/>
            <person name="Giles B."/>
            <person name="Hazen T.C."/>
        </authorList>
    </citation>
    <scope>NUCLEOTIDE SEQUENCE [LARGE SCALE GENOMIC DNA]</scope>
    <source>
        <strain evidence="3">ATCC 14822 / DSM 2638 / NCIMB 8403 / VKM B-1763</strain>
    </source>
</reference>
<dbReference type="STRING" id="526222.Desal_2625"/>
<name>C6BYS2_MARSD</name>
<evidence type="ECO:0000256" key="1">
    <source>
        <dbReference type="SAM" id="SignalP"/>
    </source>
</evidence>
<keyword evidence="1" id="KW-0732">Signal</keyword>
<proteinExistence type="predicted"/>
<dbReference type="HOGENOM" id="CLU_1641040_0_0_7"/>
<dbReference type="EMBL" id="CP001649">
    <property type="protein sequence ID" value="ACS80679.1"/>
    <property type="molecule type" value="Genomic_DNA"/>
</dbReference>
<gene>
    <name evidence="2" type="ordered locus">Desal_2625</name>
</gene>
<evidence type="ECO:0000313" key="2">
    <source>
        <dbReference type="EMBL" id="ACS80679.1"/>
    </source>
</evidence>
<dbReference type="Proteomes" id="UP000002601">
    <property type="component" value="Chromosome"/>
</dbReference>